<dbReference type="InterPro" id="IPR004089">
    <property type="entry name" value="MCPsignal_dom"/>
</dbReference>
<dbReference type="Pfam" id="PF00015">
    <property type="entry name" value="MCPsignal"/>
    <property type="match status" value="1"/>
</dbReference>
<dbReference type="CDD" id="cd06225">
    <property type="entry name" value="HAMP"/>
    <property type="match status" value="1"/>
</dbReference>
<dbReference type="PANTHER" id="PTHR32089">
    <property type="entry name" value="METHYL-ACCEPTING CHEMOTAXIS PROTEIN MCPB"/>
    <property type="match status" value="1"/>
</dbReference>
<keyword evidence="3 5" id="KW-0807">Transducer</keyword>
<dbReference type="SMART" id="SM00304">
    <property type="entry name" value="HAMP"/>
    <property type="match status" value="1"/>
</dbReference>
<evidence type="ECO:0000259" key="8">
    <source>
        <dbReference type="PROSITE" id="PS50111"/>
    </source>
</evidence>
<comment type="subcellular location">
    <subcellularLocation>
        <location evidence="1">Cell inner membrane</location>
        <topology evidence="1">Multi-pass membrane protein</topology>
    </subcellularLocation>
</comment>
<evidence type="ECO:0000256" key="1">
    <source>
        <dbReference type="ARBA" id="ARBA00004429"/>
    </source>
</evidence>
<keyword evidence="7" id="KW-0472">Membrane</keyword>
<keyword evidence="7" id="KW-1133">Transmembrane helix</keyword>
<evidence type="ECO:0000256" key="3">
    <source>
        <dbReference type="ARBA" id="ARBA00023224"/>
    </source>
</evidence>
<organism evidence="11 12">
    <name type="scientific">Kordiimonas pumila</name>
    <dbReference type="NCBI Taxonomy" id="2161677"/>
    <lineage>
        <taxon>Bacteria</taxon>
        <taxon>Pseudomonadati</taxon>
        <taxon>Pseudomonadota</taxon>
        <taxon>Alphaproteobacteria</taxon>
        <taxon>Kordiimonadales</taxon>
        <taxon>Kordiimonadaceae</taxon>
        <taxon>Kordiimonas</taxon>
    </lineage>
</organism>
<keyword evidence="12" id="KW-1185">Reference proteome</keyword>
<keyword evidence="2" id="KW-1003">Cell membrane</keyword>
<protein>
    <submittedName>
        <fullName evidence="11">Methyl-accepting chemotaxis protein</fullName>
    </submittedName>
</protein>
<evidence type="ECO:0000259" key="9">
    <source>
        <dbReference type="PROSITE" id="PS50192"/>
    </source>
</evidence>
<comment type="similarity">
    <text evidence="4">Belongs to the methyl-accepting chemotaxis (MCP) protein family.</text>
</comment>
<feature type="domain" description="T-SNARE coiled-coil homology" evidence="9">
    <location>
        <begin position="487"/>
        <end position="549"/>
    </location>
</feature>
<evidence type="ECO:0000313" key="12">
    <source>
        <dbReference type="Proteomes" id="UP001595444"/>
    </source>
</evidence>
<name>A0ABV7D4F8_9PROT</name>
<dbReference type="Proteomes" id="UP001595444">
    <property type="component" value="Unassembled WGS sequence"/>
</dbReference>
<feature type="region of interest" description="Disordered" evidence="6">
    <location>
        <begin position="361"/>
        <end position="385"/>
    </location>
</feature>
<dbReference type="InterPro" id="IPR003660">
    <property type="entry name" value="HAMP_dom"/>
</dbReference>
<feature type="region of interest" description="Disordered" evidence="6">
    <location>
        <begin position="269"/>
        <end position="288"/>
    </location>
</feature>
<dbReference type="SUPFAM" id="SSF58104">
    <property type="entry name" value="Methyl-accepting chemotaxis protein (MCP) signaling domain"/>
    <property type="match status" value="1"/>
</dbReference>
<evidence type="ECO:0000256" key="7">
    <source>
        <dbReference type="SAM" id="Phobius"/>
    </source>
</evidence>
<dbReference type="SMART" id="SM00283">
    <property type="entry name" value="MA"/>
    <property type="match status" value="1"/>
</dbReference>
<evidence type="ECO:0000256" key="4">
    <source>
        <dbReference type="ARBA" id="ARBA00029447"/>
    </source>
</evidence>
<evidence type="ECO:0000313" key="11">
    <source>
        <dbReference type="EMBL" id="MFC3052058.1"/>
    </source>
</evidence>
<proteinExistence type="inferred from homology"/>
<feature type="domain" description="Methyl-accepting transducer" evidence="8">
    <location>
        <begin position="342"/>
        <end position="561"/>
    </location>
</feature>
<dbReference type="Gene3D" id="6.10.340.10">
    <property type="match status" value="1"/>
</dbReference>
<feature type="domain" description="HAMP" evidence="10">
    <location>
        <begin position="213"/>
        <end position="266"/>
    </location>
</feature>
<gene>
    <name evidence="11" type="ORF">ACFOKA_09075</name>
</gene>
<dbReference type="Pfam" id="PF00672">
    <property type="entry name" value="HAMP"/>
    <property type="match status" value="1"/>
</dbReference>
<accession>A0ABV7D4F8</accession>
<dbReference type="RefSeq" id="WP_194214641.1">
    <property type="nucleotide sequence ID" value="NZ_CP061205.1"/>
</dbReference>
<keyword evidence="2" id="KW-0997">Cell inner membrane</keyword>
<evidence type="ECO:0000256" key="5">
    <source>
        <dbReference type="PROSITE-ProRule" id="PRU00284"/>
    </source>
</evidence>
<dbReference type="PROSITE" id="PS50192">
    <property type="entry name" value="T_SNARE"/>
    <property type="match status" value="1"/>
</dbReference>
<dbReference type="Gene3D" id="1.10.287.950">
    <property type="entry name" value="Methyl-accepting chemotaxis protein"/>
    <property type="match status" value="1"/>
</dbReference>
<dbReference type="InterPro" id="IPR000727">
    <property type="entry name" value="T_SNARE_dom"/>
</dbReference>
<dbReference type="PROSITE" id="PS50885">
    <property type="entry name" value="HAMP"/>
    <property type="match status" value="1"/>
</dbReference>
<keyword evidence="7" id="KW-0812">Transmembrane</keyword>
<evidence type="ECO:0000259" key="10">
    <source>
        <dbReference type="PROSITE" id="PS50885"/>
    </source>
</evidence>
<dbReference type="PROSITE" id="PS50111">
    <property type="entry name" value="CHEMOTAXIS_TRANSDUC_2"/>
    <property type="match status" value="1"/>
</dbReference>
<dbReference type="PANTHER" id="PTHR32089:SF112">
    <property type="entry name" value="LYSOZYME-LIKE PROTEIN-RELATED"/>
    <property type="match status" value="1"/>
</dbReference>
<dbReference type="EMBL" id="JBHRSL010000007">
    <property type="protein sequence ID" value="MFC3052058.1"/>
    <property type="molecule type" value="Genomic_DNA"/>
</dbReference>
<sequence>MLHKFLDLSITKKIVSIFAVLIGLSLIGSSVSYLATQKMAAAERQLDDAIRVTGLFDDAVRLLVNQREKFLYLLVTNDRTAFNEVAEIEKNYLATEQQLIEAVANHKELSDVTSELSRLAKKWQKEYAGEQMKLMRHYLTVNQARALEAAGDPAKIFIQIAQAENAFRKLQKEIQADALRQSKQASGTVNLVSIIISVVFVLLTTLTAFLFSRLIAKPLKDITQSMLELANGNLDIHIPGKSRGDELGGMAKTLEVFQSNAVEQTRLRRETEELREKQAAEDKARAEEERQRMEADLAQQKAEMEKREQHTLARNALIQDFNDRVQKVLLDAQSEIETLTGTAKDLSIAADSTQAKARAVTELSSESSRDVQTVASASEELSQSVREISQQVTRSADHSRQADSLASEANETVKTLESGAESIGAVLDLISAIAEQTNLLALNATIEAARAGDAGKGFTVVASEVKNLANQTAKATEDITSQISEIRNQTSSVAKAMASMQKIVRELSEMGVAISAAIEEQQAATQEISRSINDASARTNDVSNEITGVSEGVETTRRSSSSVDTAASTLTNTMRDLEAITTGFLEKVAQSSA</sequence>
<feature type="transmembrane region" description="Helical" evidence="7">
    <location>
        <begin position="189"/>
        <end position="211"/>
    </location>
</feature>
<reference evidence="12" key="1">
    <citation type="journal article" date="2019" name="Int. J. Syst. Evol. Microbiol.">
        <title>The Global Catalogue of Microorganisms (GCM) 10K type strain sequencing project: providing services to taxonomists for standard genome sequencing and annotation.</title>
        <authorList>
            <consortium name="The Broad Institute Genomics Platform"/>
            <consortium name="The Broad Institute Genome Sequencing Center for Infectious Disease"/>
            <person name="Wu L."/>
            <person name="Ma J."/>
        </authorList>
    </citation>
    <scope>NUCLEOTIDE SEQUENCE [LARGE SCALE GENOMIC DNA]</scope>
    <source>
        <strain evidence="12">KCTC 62164</strain>
    </source>
</reference>
<comment type="caution">
    <text evidence="11">The sequence shown here is derived from an EMBL/GenBank/DDBJ whole genome shotgun (WGS) entry which is preliminary data.</text>
</comment>
<feature type="compositionally biased region" description="Polar residues" evidence="6">
    <location>
        <begin position="362"/>
        <end position="385"/>
    </location>
</feature>
<evidence type="ECO:0000256" key="2">
    <source>
        <dbReference type="ARBA" id="ARBA00022519"/>
    </source>
</evidence>
<evidence type="ECO:0000256" key="6">
    <source>
        <dbReference type="SAM" id="MobiDB-lite"/>
    </source>
</evidence>
<feature type="transmembrane region" description="Helical" evidence="7">
    <location>
        <begin position="14"/>
        <end position="35"/>
    </location>
</feature>